<keyword evidence="3" id="KW-1185">Reference proteome</keyword>
<dbReference type="HOGENOM" id="CLU_2794792_0_0_1"/>
<reference evidence="3" key="2">
    <citation type="submission" date="2015-01" db="EMBL/GenBank/DDBJ databases">
        <title>Evolutionary Origins and Diversification of the Mycorrhizal Mutualists.</title>
        <authorList>
            <consortium name="DOE Joint Genome Institute"/>
            <consortium name="Mycorrhizal Genomics Consortium"/>
            <person name="Kohler A."/>
            <person name="Kuo A."/>
            <person name="Nagy L.G."/>
            <person name="Floudas D."/>
            <person name="Copeland A."/>
            <person name="Barry K.W."/>
            <person name="Cichocki N."/>
            <person name="Veneault-Fourrey C."/>
            <person name="LaButti K."/>
            <person name="Lindquist E.A."/>
            <person name="Lipzen A."/>
            <person name="Lundell T."/>
            <person name="Morin E."/>
            <person name="Murat C."/>
            <person name="Riley R."/>
            <person name="Ohm R."/>
            <person name="Sun H."/>
            <person name="Tunlid A."/>
            <person name="Henrissat B."/>
            <person name="Grigoriev I.V."/>
            <person name="Hibbett D.S."/>
            <person name="Martin F."/>
        </authorList>
    </citation>
    <scope>NUCLEOTIDE SEQUENCE [LARGE SCALE GENOMIC DNA]</scope>
    <source>
        <strain evidence="3">F 1598</strain>
    </source>
</reference>
<dbReference type="InParanoid" id="A0A0C3GLB3"/>
<gene>
    <name evidence="2" type="ORF">PILCRDRAFT_127985</name>
</gene>
<evidence type="ECO:0000256" key="1">
    <source>
        <dbReference type="SAM" id="MobiDB-lite"/>
    </source>
</evidence>
<dbReference type="AlphaFoldDB" id="A0A0C3GLB3"/>
<reference evidence="2 3" key="1">
    <citation type="submission" date="2014-04" db="EMBL/GenBank/DDBJ databases">
        <authorList>
            <consortium name="DOE Joint Genome Institute"/>
            <person name="Kuo A."/>
            <person name="Tarkka M."/>
            <person name="Buscot F."/>
            <person name="Kohler A."/>
            <person name="Nagy L.G."/>
            <person name="Floudas D."/>
            <person name="Copeland A."/>
            <person name="Barry K.W."/>
            <person name="Cichocki N."/>
            <person name="Veneault-Fourrey C."/>
            <person name="LaButti K."/>
            <person name="Lindquist E.A."/>
            <person name="Lipzen A."/>
            <person name="Lundell T."/>
            <person name="Morin E."/>
            <person name="Murat C."/>
            <person name="Sun H."/>
            <person name="Tunlid A."/>
            <person name="Henrissat B."/>
            <person name="Grigoriev I.V."/>
            <person name="Hibbett D.S."/>
            <person name="Martin F."/>
            <person name="Nordberg H.P."/>
            <person name="Cantor M.N."/>
            <person name="Hua S.X."/>
        </authorList>
    </citation>
    <scope>NUCLEOTIDE SEQUENCE [LARGE SCALE GENOMIC DNA]</scope>
    <source>
        <strain evidence="2 3">F 1598</strain>
    </source>
</reference>
<protein>
    <submittedName>
        <fullName evidence="2">Uncharacterized protein</fullName>
    </submittedName>
</protein>
<dbReference type="Proteomes" id="UP000054166">
    <property type="component" value="Unassembled WGS sequence"/>
</dbReference>
<accession>A0A0C3GLB3</accession>
<feature type="compositionally biased region" description="Basic and acidic residues" evidence="1">
    <location>
        <begin position="28"/>
        <end position="37"/>
    </location>
</feature>
<evidence type="ECO:0000313" key="2">
    <source>
        <dbReference type="EMBL" id="KIM91376.1"/>
    </source>
</evidence>
<organism evidence="2 3">
    <name type="scientific">Piloderma croceum (strain F 1598)</name>
    <dbReference type="NCBI Taxonomy" id="765440"/>
    <lineage>
        <taxon>Eukaryota</taxon>
        <taxon>Fungi</taxon>
        <taxon>Dikarya</taxon>
        <taxon>Basidiomycota</taxon>
        <taxon>Agaricomycotina</taxon>
        <taxon>Agaricomycetes</taxon>
        <taxon>Agaricomycetidae</taxon>
        <taxon>Atheliales</taxon>
        <taxon>Atheliaceae</taxon>
        <taxon>Piloderma</taxon>
    </lineage>
</organism>
<evidence type="ECO:0000313" key="3">
    <source>
        <dbReference type="Proteomes" id="UP000054166"/>
    </source>
</evidence>
<proteinExistence type="predicted"/>
<sequence>MKVYLEHLSAIFQISVAHAVAKAVAGHQTKEPNEKATNEVPGSSPDHDDALVGDTVVVHLTLSMLGTK</sequence>
<name>A0A0C3GLB3_PILCF</name>
<feature type="region of interest" description="Disordered" evidence="1">
    <location>
        <begin position="25"/>
        <end position="49"/>
    </location>
</feature>
<dbReference type="EMBL" id="KN832971">
    <property type="protein sequence ID" value="KIM91376.1"/>
    <property type="molecule type" value="Genomic_DNA"/>
</dbReference>